<proteinExistence type="predicted"/>
<sequence length="107" mass="11416">MHSLYGDGTEIIDIPTGGNSEGNDGKDGGYYKQYFKNNTSETVAPEKPTDGSAPSAESGWTENAVNRKSGEYTWMIQVFVSGDGLYGHYMTPICITGSKGDQGPQGP</sequence>
<evidence type="ECO:0000313" key="2">
    <source>
        <dbReference type="EMBL" id="DAE31470.1"/>
    </source>
</evidence>
<protein>
    <submittedName>
        <fullName evidence="2">Uncharacterized protein</fullName>
    </submittedName>
</protein>
<evidence type="ECO:0000256" key="1">
    <source>
        <dbReference type="SAM" id="MobiDB-lite"/>
    </source>
</evidence>
<feature type="region of interest" description="Disordered" evidence="1">
    <location>
        <begin position="1"/>
        <end position="62"/>
    </location>
</feature>
<name>A0A8S5RJ94_9VIRU</name>
<organism evidence="2">
    <name type="scientific">virus sp. ctBM815</name>
    <dbReference type="NCBI Taxonomy" id="2825806"/>
    <lineage>
        <taxon>Viruses</taxon>
    </lineage>
</organism>
<accession>A0A8S5RJ94</accession>
<reference evidence="2" key="1">
    <citation type="journal article" date="2021" name="Proc. Natl. Acad. Sci. U.S.A.">
        <title>A Catalog of Tens of Thousands of Viruses from Human Metagenomes Reveals Hidden Associations with Chronic Diseases.</title>
        <authorList>
            <person name="Tisza M.J."/>
            <person name="Buck C.B."/>
        </authorList>
    </citation>
    <scope>NUCLEOTIDE SEQUENCE</scope>
    <source>
        <strain evidence="2">CtBM815</strain>
    </source>
</reference>
<dbReference type="EMBL" id="BK059109">
    <property type="protein sequence ID" value="DAE31470.1"/>
    <property type="molecule type" value="Genomic_DNA"/>
</dbReference>